<sequence length="269" mass="29778">MFTFSTAILSPRKGESAFQMSGSGIDNSNEGQGDGLEPEVQEDRQNAFPEVLVEFNVFNATKWFNEEDYDSEDLDAMQSRRLRSAKAADFPDPFVQFPDPRSIASEMEVNYLRGILLQEGHAVPQERGDEKGKRQYKKMMKAEVSHYQDMMKGRLERLGAGAQRFKTTASPAEAVKDAAGYAFEKPKGGEKLAAQADLKDEDPDRYRKTNSSSAKGLTRVPLSNSNASNTTSQTEGSSRGATKVLLEDNDKGIKELDTLVTQAEDLTSR</sequence>
<feature type="region of interest" description="Disordered" evidence="1">
    <location>
        <begin position="182"/>
        <end position="254"/>
    </location>
</feature>
<accession>A0A1Q9E6T3</accession>
<evidence type="ECO:0000313" key="3">
    <source>
        <dbReference type="Proteomes" id="UP000186817"/>
    </source>
</evidence>
<proteinExistence type="predicted"/>
<feature type="compositionally biased region" description="Low complexity" evidence="1">
    <location>
        <begin position="223"/>
        <end position="234"/>
    </location>
</feature>
<feature type="compositionally biased region" description="Polar residues" evidence="1">
    <location>
        <begin position="18"/>
        <end position="31"/>
    </location>
</feature>
<name>A0A1Q9E6T3_SYMMI</name>
<reference evidence="2 3" key="1">
    <citation type="submission" date="2016-02" db="EMBL/GenBank/DDBJ databases">
        <title>Genome analysis of coral dinoflagellate symbionts highlights evolutionary adaptations to a symbiotic lifestyle.</title>
        <authorList>
            <person name="Aranda M."/>
            <person name="Li Y."/>
            <person name="Liew Y.J."/>
            <person name="Baumgarten S."/>
            <person name="Simakov O."/>
            <person name="Wilson M."/>
            <person name="Piel J."/>
            <person name="Ashoor H."/>
            <person name="Bougouffa S."/>
            <person name="Bajic V.B."/>
            <person name="Ryu T."/>
            <person name="Ravasi T."/>
            <person name="Bayer T."/>
            <person name="Micklem G."/>
            <person name="Kim H."/>
            <person name="Bhak J."/>
            <person name="Lajeunesse T.C."/>
            <person name="Voolstra C.R."/>
        </authorList>
    </citation>
    <scope>NUCLEOTIDE SEQUENCE [LARGE SCALE GENOMIC DNA]</scope>
    <source>
        <strain evidence="2 3">CCMP2467</strain>
    </source>
</reference>
<evidence type="ECO:0000256" key="1">
    <source>
        <dbReference type="SAM" id="MobiDB-lite"/>
    </source>
</evidence>
<dbReference type="Proteomes" id="UP000186817">
    <property type="component" value="Unassembled WGS sequence"/>
</dbReference>
<feature type="region of interest" description="Disordered" evidence="1">
    <location>
        <begin position="14"/>
        <end position="43"/>
    </location>
</feature>
<gene>
    <name evidence="2" type="ORF">AK812_SmicGene13939</name>
</gene>
<dbReference type="EMBL" id="LSRX01000245">
    <property type="protein sequence ID" value="OLQ03126.1"/>
    <property type="molecule type" value="Genomic_DNA"/>
</dbReference>
<dbReference type="AlphaFoldDB" id="A0A1Q9E6T3"/>
<comment type="caution">
    <text evidence="2">The sequence shown here is derived from an EMBL/GenBank/DDBJ whole genome shotgun (WGS) entry which is preliminary data.</text>
</comment>
<protein>
    <submittedName>
        <fullName evidence="2">Uncharacterized protein</fullName>
    </submittedName>
</protein>
<feature type="compositionally biased region" description="Basic and acidic residues" evidence="1">
    <location>
        <begin position="245"/>
        <end position="254"/>
    </location>
</feature>
<organism evidence="2 3">
    <name type="scientific">Symbiodinium microadriaticum</name>
    <name type="common">Dinoflagellate</name>
    <name type="synonym">Zooxanthella microadriatica</name>
    <dbReference type="NCBI Taxonomy" id="2951"/>
    <lineage>
        <taxon>Eukaryota</taxon>
        <taxon>Sar</taxon>
        <taxon>Alveolata</taxon>
        <taxon>Dinophyceae</taxon>
        <taxon>Suessiales</taxon>
        <taxon>Symbiodiniaceae</taxon>
        <taxon>Symbiodinium</taxon>
    </lineage>
</organism>
<evidence type="ECO:0000313" key="2">
    <source>
        <dbReference type="EMBL" id="OLQ03126.1"/>
    </source>
</evidence>
<dbReference type="OrthoDB" id="10407269at2759"/>
<keyword evidence="3" id="KW-1185">Reference proteome</keyword>